<dbReference type="InterPro" id="IPR016181">
    <property type="entry name" value="Acyl_CoA_acyltransferase"/>
</dbReference>
<dbReference type="Gene3D" id="3.40.630.30">
    <property type="match status" value="1"/>
</dbReference>
<reference evidence="2 3" key="1">
    <citation type="submission" date="2021-01" db="EMBL/GenBank/DDBJ databases">
        <title>Sequencing the genomes of 1000 actinobacteria strains.</title>
        <authorList>
            <person name="Klenk H.-P."/>
        </authorList>
    </citation>
    <scope>NUCLEOTIDE SEQUENCE [LARGE SCALE GENOMIC DNA]</scope>
    <source>
        <strain evidence="2 3">DSM 18239</strain>
    </source>
</reference>
<gene>
    <name evidence="2" type="ORF">JOE61_002297</name>
</gene>
<evidence type="ECO:0000313" key="2">
    <source>
        <dbReference type="EMBL" id="MBM7508483.1"/>
    </source>
</evidence>
<organism evidence="2 3">
    <name type="scientific">Nocardioides salarius</name>
    <dbReference type="NCBI Taxonomy" id="374513"/>
    <lineage>
        <taxon>Bacteria</taxon>
        <taxon>Bacillati</taxon>
        <taxon>Actinomycetota</taxon>
        <taxon>Actinomycetes</taxon>
        <taxon>Propionibacteriales</taxon>
        <taxon>Nocardioidaceae</taxon>
        <taxon>Nocardioides</taxon>
    </lineage>
</organism>
<dbReference type="EMBL" id="JAFBBZ010000001">
    <property type="protein sequence ID" value="MBM7508483.1"/>
    <property type="molecule type" value="Genomic_DNA"/>
</dbReference>
<dbReference type="CDD" id="cd04301">
    <property type="entry name" value="NAT_SF"/>
    <property type="match status" value="1"/>
</dbReference>
<proteinExistence type="predicted"/>
<evidence type="ECO:0000259" key="1">
    <source>
        <dbReference type="PROSITE" id="PS51186"/>
    </source>
</evidence>
<dbReference type="Proteomes" id="UP000732378">
    <property type="component" value="Unassembled WGS sequence"/>
</dbReference>
<dbReference type="RefSeq" id="WP_193669583.1">
    <property type="nucleotide sequence ID" value="NZ_JACDTV010000009.1"/>
</dbReference>
<name>A0ABS2MBA4_9ACTN</name>
<sequence length="297" mass="31831">MRVEQATSEQYDALVALGVRRNRHLSETDAGWQLMVPETWPGLVALRAVRGDGTTIGYGWVTRAAHLPPGWAVEWITVSAEAEGCGVGSALHRALAARTPTGTTLLTTRVFDDEPRSLAVARHWGYEVEELSIESALALVDLPEPLLPAGVELVACDDLRVRDQPALDAMLRASQTNPEAVHGGRYVTAGSLRSSSRGARPVGVLARVEGRPAAITHGVVVGTELFVAYTGVDPAHRGHGLALTVKMQLHRRAATAGAKVASTQNEEHNRGIRAVNAALGYEVRQGTYRLRKPVGRA</sequence>
<accession>A0ABS2MBA4</accession>
<evidence type="ECO:0000313" key="3">
    <source>
        <dbReference type="Proteomes" id="UP000732378"/>
    </source>
</evidence>
<keyword evidence="3" id="KW-1185">Reference proteome</keyword>
<dbReference type="InterPro" id="IPR000182">
    <property type="entry name" value="GNAT_dom"/>
</dbReference>
<protein>
    <submittedName>
        <fullName evidence="2">GNAT superfamily N-acetyltransferase</fullName>
    </submittedName>
</protein>
<dbReference type="SUPFAM" id="SSF55729">
    <property type="entry name" value="Acyl-CoA N-acyltransferases (Nat)"/>
    <property type="match status" value="1"/>
</dbReference>
<feature type="domain" description="N-acetyltransferase" evidence="1">
    <location>
        <begin position="154"/>
        <end position="297"/>
    </location>
</feature>
<dbReference type="PROSITE" id="PS51186">
    <property type="entry name" value="GNAT"/>
    <property type="match status" value="2"/>
</dbReference>
<comment type="caution">
    <text evidence="2">The sequence shown here is derived from an EMBL/GenBank/DDBJ whole genome shotgun (WGS) entry which is preliminary data.</text>
</comment>
<feature type="domain" description="N-acetyltransferase" evidence="1">
    <location>
        <begin position="1"/>
        <end position="157"/>
    </location>
</feature>